<dbReference type="AlphaFoldDB" id="A0A9X4XST3"/>
<sequence length="221" mass="22996">MMSARRLPRPSRHLVVLAAAALALAGCAGDRDPGVDEPSFYRNLTKGADLDPAAAASMISGYRRNNGLGAVTIDPILMRLAEEQARAMAAKNKLDHNVGRDFKTRIAGSGFDARMAVENVSAGYHTLAEAFSGWRDSPPHRANMLAKDATRMGIAAAFAPGTKYKVFWALILAAPDQRAEAGPAGPAAVPAGGTPGGGTAGGGTPGGTPHRWGLSQQWAIR</sequence>
<dbReference type="PROSITE" id="PS51257">
    <property type="entry name" value="PROKAR_LIPOPROTEIN"/>
    <property type="match status" value="1"/>
</dbReference>
<feature type="domain" description="SCP" evidence="3">
    <location>
        <begin position="58"/>
        <end position="169"/>
    </location>
</feature>
<dbReference type="SUPFAM" id="SSF55797">
    <property type="entry name" value="PR-1-like"/>
    <property type="match status" value="1"/>
</dbReference>
<feature type="compositionally biased region" description="Gly residues" evidence="1">
    <location>
        <begin position="193"/>
        <end position="206"/>
    </location>
</feature>
<feature type="chain" id="PRO_5040939379" evidence="2">
    <location>
        <begin position="29"/>
        <end position="221"/>
    </location>
</feature>
<dbReference type="PANTHER" id="PTHR31157:SF1">
    <property type="entry name" value="SCP DOMAIN-CONTAINING PROTEIN"/>
    <property type="match status" value="1"/>
</dbReference>
<dbReference type="Gene3D" id="3.40.33.10">
    <property type="entry name" value="CAP"/>
    <property type="match status" value="1"/>
</dbReference>
<protein>
    <submittedName>
        <fullName evidence="4">CAP domain-containing protein</fullName>
    </submittedName>
</protein>
<gene>
    <name evidence="4" type="ORF">GJ689_17795</name>
</gene>
<dbReference type="PANTHER" id="PTHR31157">
    <property type="entry name" value="SCP DOMAIN-CONTAINING PROTEIN"/>
    <property type="match status" value="1"/>
</dbReference>
<keyword evidence="2" id="KW-0732">Signal</keyword>
<dbReference type="InterPro" id="IPR014044">
    <property type="entry name" value="CAP_dom"/>
</dbReference>
<comment type="caution">
    <text evidence="4">The sequence shown here is derived from an EMBL/GenBank/DDBJ whole genome shotgun (WGS) entry which is preliminary data.</text>
</comment>
<accession>A0A9X4XST3</accession>
<evidence type="ECO:0000259" key="3">
    <source>
        <dbReference type="Pfam" id="PF00188"/>
    </source>
</evidence>
<dbReference type="Pfam" id="PF00188">
    <property type="entry name" value="CAP"/>
    <property type="match status" value="1"/>
</dbReference>
<evidence type="ECO:0000313" key="5">
    <source>
        <dbReference type="Proteomes" id="UP000438991"/>
    </source>
</evidence>
<evidence type="ECO:0000256" key="2">
    <source>
        <dbReference type="SAM" id="SignalP"/>
    </source>
</evidence>
<name>A0A9X4XST3_9BRAD</name>
<feature type="compositionally biased region" description="Low complexity" evidence="1">
    <location>
        <begin position="181"/>
        <end position="192"/>
    </location>
</feature>
<dbReference type="EMBL" id="WNKV01000014">
    <property type="protein sequence ID" value="MTW18056.1"/>
    <property type="molecule type" value="Genomic_DNA"/>
</dbReference>
<proteinExistence type="predicted"/>
<feature type="signal peptide" evidence="2">
    <location>
        <begin position="1"/>
        <end position="28"/>
    </location>
</feature>
<dbReference type="CDD" id="cd05379">
    <property type="entry name" value="CAP_bacterial"/>
    <property type="match status" value="1"/>
</dbReference>
<dbReference type="Proteomes" id="UP000438991">
    <property type="component" value="Unassembled WGS sequence"/>
</dbReference>
<evidence type="ECO:0000256" key="1">
    <source>
        <dbReference type="SAM" id="MobiDB-lite"/>
    </source>
</evidence>
<feature type="region of interest" description="Disordered" evidence="1">
    <location>
        <begin position="180"/>
        <end position="221"/>
    </location>
</feature>
<evidence type="ECO:0000313" key="4">
    <source>
        <dbReference type="EMBL" id="MTW18056.1"/>
    </source>
</evidence>
<organism evidence="4 5">
    <name type="scientific">Rhodoplanes serenus</name>
    <dbReference type="NCBI Taxonomy" id="200615"/>
    <lineage>
        <taxon>Bacteria</taxon>
        <taxon>Pseudomonadati</taxon>
        <taxon>Pseudomonadota</taxon>
        <taxon>Alphaproteobacteria</taxon>
        <taxon>Hyphomicrobiales</taxon>
        <taxon>Nitrobacteraceae</taxon>
        <taxon>Rhodoplanes</taxon>
    </lineage>
</organism>
<reference evidence="4 5" key="1">
    <citation type="submission" date="2019-11" db="EMBL/GenBank/DDBJ databases">
        <title>Whole-genome sequence of Rhodoplanes serenus DSM 18633, type strain.</title>
        <authorList>
            <person name="Kyndt J.A."/>
            <person name="Meyer T.E."/>
        </authorList>
    </citation>
    <scope>NUCLEOTIDE SEQUENCE [LARGE SCALE GENOMIC DNA]</scope>
    <source>
        <strain evidence="4 5">DSM 18633</strain>
    </source>
</reference>
<dbReference type="InterPro" id="IPR035940">
    <property type="entry name" value="CAP_sf"/>
</dbReference>